<proteinExistence type="predicted"/>
<protein>
    <submittedName>
        <fullName evidence="3">Uncharacterized protein</fullName>
    </submittedName>
</protein>
<dbReference type="Proteomes" id="UP001055439">
    <property type="component" value="Chromosome 2"/>
</dbReference>
<dbReference type="PANTHER" id="PTHR10996:SF178">
    <property type="entry name" value="2-HYDROXYACID DEHYDROGENASE YGL185C-RELATED"/>
    <property type="match status" value="1"/>
</dbReference>
<dbReference type="SUPFAM" id="SSF52283">
    <property type="entry name" value="Formate/glycerate dehydrogenase catalytic domain-like"/>
    <property type="match status" value="1"/>
</dbReference>
<dbReference type="AlphaFoldDB" id="A0A9E7JSU9"/>
<dbReference type="Gene3D" id="3.40.50.720">
    <property type="entry name" value="NAD(P)-binding Rossmann-like Domain"/>
    <property type="match status" value="2"/>
</dbReference>
<sequence>MESSSTLEEELSRRYKLFPLKGVGHDKVNLAKSRKRQIRVTVITGVLTADLGDLAIGLSIAVLRLREADHYVRRGFQTRHQALGSYHHNKPSSYSVQVVGLAKQQLP</sequence>
<name>A0A9E7JSU9_9LILI</name>
<reference evidence="3" key="1">
    <citation type="submission" date="2022-05" db="EMBL/GenBank/DDBJ databases">
        <title>The Musa troglodytarum L. genome provides insights into the mechanism of non-climacteric behaviour and enrichment of carotenoids.</title>
        <authorList>
            <person name="Wang J."/>
        </authorList>
    </citation>
    <scope>NUCLEOTIDE SEQUENCE</scope>
    <source>
        <tissue evidence="3">Leaf</tissue>
    </source>
</reference>
<dbReference type="EMBL" id="CP097504">
    <property type="protein sequence ID" value="URD91304.1"/>
    <property type="molecule type" value="Genomic_DNA"/>
</dbReference>
<accession>A0A9E7JSU9</accession>
<evidence type="ECO:0000313" key="3">
    <source>
        <dbReference type="EMBL" id="URD91304.1"/>
    </source>
</evidence>
<dbReference type="GO" id="GO:0016618">
    <property type="term" value="F:hydroxypyruvate reductase [NAD(P)H] activity"/>
    <property type="evidence" value="ECO:0007669"/>
    <property type="project" value="TreeGrafter"/>
</dbReference>
<dbReference type="GO" id="GO:0030267">
    <property type="term" value="F:glyoxylate reductase (NADPH) activity"/>
    <property type="evidence" value="ECO:0007669"/>
    <property type="project" value="TreeGrafter"/>
</dbReference>
<evidence type="ECO:0000313" key="4">
    <source>
        <dbReference type="Proteomes" id="UP001055439"/>
    </source>
</evidence>
<evidence type="ECO:0000256" key="2">
    <source>
        <dbReference type="ARBA" id="ARBA00023027"/>
    </source>
</evidence>
<gene>
    <name evidence="3" type="ORF">MUK42_28459</name>
</gene>
<dbReference type="PANTHER" id="PTHR10996">
    <property type="entry name" value="2-HYDROXYACID DEHYDROGENASE-RELATED"/>
    <property type="match status" value="1"/>
</dbReference>
<dbReference type="InterPro" id="IPR050223">
    <property type="entry name" value="D-isomer_2-hydroxyacid_DH"/>
</dbReference>
<evidence type="ECO:0000256" key="1">
    <source>
        <dbReference type="ARBA" id="ARBA00023002"/>
    </source>
</evidence>
<keyword evidence="4" id="KW-1185">Reference proteome</keyword>
<organism evidence="3 4">
    <name type="scientific">Musa troglodytarum</name>
    <name type="common">fe'i banana</name>
    <dbReference type="NCBI Taxonomy" id="320322"/>
    <lineage>
        <taxon>Eukaryota</taxon>
        <taxon>Viridiplantae</taxon>
        <taxon>Streptophyta</taxon>
        <taxon>Embryophyta</taxon>
        <taxon>Tracheophyta</taxon>
        <taxon>Spermatophyta</taxon>
        <taxon>Magnoliopsida</taxon>
        <taxon>Liliopsida</taxon>
        <taxon>Zingiberales</taxon>
        <taxon>Musaceae</taxon>
        <taxon>Musa</taxon>
    </lineage>
</organism>
<dbReference type="GO" id="GO:0005829">
    <property type="term" value="C:cytosol"/>
    <property type="evidence" value="ECO:0007669"/>
    <property type="project" value="TreeGrafter"/>
</dbReference>
<keyword evidence="2" id="KW-0520">NAD</keyword>
<keyword evidence="1" id="KW-0560">Oxidoreductase</keyword>